<evidence type="ECO:0000313" key="2">
    <source>
        <dbReference type="EMBL" id="QDV34601.1"/>
    </source>
</evidence>
<dbReference type="SUPFAM" id="SSF53098">
    <property type="entry name" value="Ribonuclease H-like"/>
    <property type="match status" value="1"/>
</dbReference>
<feature type="domain" description="Integrase catalytic" evidence="1">
    <location>
        <begin position="60"/>
        <end position="154"/>
    </location>
</feature>
<dbReference type="InterPro" id="IPR001584">
    <property type="entry name" value="Integrase_cat-core"/>
</dbReference>
<evidence type="ECO:0000259" key="1">
    <source>
        <dbReference type="PROSITE" id="PS50994"/>
    </source>
</evidence>
<organism evidence="2 3">
    <name type="scientific">Tautonia plasticadhaerens</name>
    <dbReference type="NCBI Taxonomy" id="2527974"/>
    <lineage>
        <taxon>Bacteria</taxon>
        <taxon>Pseudomonadati</taxon>
        <taxon>Planctomycetota</taxon>
        <taxon>Planctomycetia</taxon>
        <taxon>Isosphaerales</taxon>
        <taxon>Isosphaeraceae</taxon>
        <taxon>Tautonia</taxon>
    </lineage>
</organism>
<dbReference type="EMBL" id="CP036426">
    <property type="protein sequence ID" value="QDV34601.1"/>
    <property type="molecule type" value="Genomic_DNA"/>
</dbReference>
<reference evidence="2 3" key="1">
    <citation type="submission" date="2019-02" db="EMBL/GenBank/DDBJ databases">
        <title>Deep-cultivation of Planctomycetes and their phenomic and genomic characterization uncovers novel biology.</title>
        <authorList>
            <person name="Wiegand S."/>
            <person name="Jogler M."/>
            <person name="Boedeker C."/>
            <person name="Pinto D."/>
            <person name="Vollmers J."/>
            <person name="Rivas-Marin E."/>
            <person name="Kohn T."/>
            <person name="Peeters S.H."/>
            <person name="Heuer A."/>
            <person name="Rast P."/>
            <person name="Oberbeckmann S."/>
            <person name="Bunk B."/>
            <person name="Jeske O."/>
            <person name="Meyerdierks A."/>
            <person name="Storesund J.E."/>
            <person name="Kallscheuer N."/>
            <person name="Luecker S."/>
            <person name="Lage O.M."/>
            <person name="Pohl T."/>
            <person name="Merkel B.J."/>
            <person name="Hornburger P."/>
            <person name="Mueller R.-W."/>
            <person name="Bruemmer F."/>
            <person name="Labrenz M."/>
            <person name="Spormann A.M."/>
            <person name="Op den Camp H."/>
            <person name="Overmann J."/>
            <person name="Amann R."/>
            <person name="Jetten M.S.M."/>
            <person name="Mascher T."/>
            <person name="Medema M.H."/>
            <person name="Devos D.P."/>
            <person name="Kaster A.-K."/>
            <person name="Ovreas L."/>
            <person name="Rohde M."/>
            <person name="Galperin M.Y."/>
            <person name="Jogler C."/>
        </authorList>
    </citation>
    <scope>NUCLEOTIDE SEQUENCE [LARGE SCALE GENOMIC DNA]</scope>
    <source>
        <strain evidence="2 3">ElP</strain>
    </source>
</reference>
<dbReference type="GO" id="GO:0003676">
    <property type="term" value="F:nucleic acid binding"/>
    <property type="evidence" value="ECO:0007669"/>
    <property type="project" value="InterPro"/>
</dbReference>
<dbReference type="Gene3D" id="3.30.420.10">
    <property type="entry name" value="Ribonuclease H-like superfamily/Ribonuclease H"/>
    <property type="match status" value="1"/>
</dbReference>
<dbReference type="GO" id="GO:0015074">
    <property type="term" value="P:DNA integration"/>
    <property type="evidence" value="ECO:0007669"/>
    <property type="project" value="InterPro"/>
</dbReference>
<dbReference type="InterPro" id="IPR036397">
    <property type="entry name" value="RNaseH_sf"/>
</dbReference>
<dbReference type="Proteomes" id="UP000317835">
    <property type="component" value="Chromosome"/>
</dbReference>
<keyword evidence="3" id="KW-1185">Reference proteome</keyword>
<sequence length="162" mass="17796">MPSWPSTTALASVAVDHCTCEFVGRHMAKGGNRFEALEPLRQGARGHFGGFDRGVAEGLAIRHDHGSASMGDDFQRELTFLGMESSPGFVREPGGDGCAERFIRTLKEDLLRVRTFATMAELAEALSEFKRTCDGRWLIRRHGHRPPGQVRRDFLGSVPAAA</sequence>
<name>A0A518H1A2_9BACT</name>
<proteinExistence type="predicted"/>
<protein>
    <recommendedName>
        <fullName evidence="1">Integrase catalytic domain-containing protein</fullName>
    </recommendedName>
</protein>
<dbReference type="AlphaFoldDB" id="A0A518H1A2"/>
<evidence type="ECO:0000313" key="3">
    <source>
        <dbReference type="Proteomes" id="UP000317835"/>
    </source>
</evidence>
<dbReference type="InterPro" id="IPR012337">
    <property type="entry name" value="RNaseH-like_sf"/>
</dbReference>
<dbReference type="KEGG" id="tpla:ElP_24910"/>
<gene>
    <name evidence="2" type="ORF">ElP_24910</name>
</gene>
<dbReference type="PROSITE" id="PS50994">
    <property type="entry name" value="INTEGRASE"/>
    <property type="match status" value="1"/>
</dbReference>
<accession>A0A518H1A2</accession>